<dbReference type="RefSeq" id="WP_005187965.1">
    <property type="nucleotide sequence ID" value="NZ_CP045804.1"/>
</dbReference>
<feature type="domain" description="Mce/MlaD" evidence="1">
    <location>
        <begin position="38"/>
        <end position="109"/>
    </location>
</feature>
<dbReference type="EMBL" id="CP045810">
    <property type="protein sequence ID" value="QHN38557.1"/>
    <property type="molecule type" value="Genomic_DNA"/>
</dbReference>
<evidence type="ECO:0000313" key="2">
    <source>
        <dbReference type="EMBL" id="QHN38557.1"/>
    </source>
</evidence>
<evidence type="ECO:0000259" key="1">
    <source>
        <dbReference type="Pfam" id="PF02470"/>
    </source>
</evidence>
<name>A0A857MGD7_9ACTN</name>
<dbReference type="AlphaFoldDB" id="A0A857MGD7"/>
<reference evidence="2" key="1">
    <citation type="journal article" date="2021" name="Nat. Microbiol.">
        <title>Cocultivation of an ultrasmall environmental parasitic bacterium with lytic ability against bacteria associated with wastewater foams.</title>
        <authorList>
            <person name="Batinovic S."/>
            <person name="Rose J.J.A."/>
            <person name="Ratcliffe J."/>
            <person name="Seviour R.J."/>
            <person name="Petrovski S."/>
        </authorList>
    </citation>
    <scope>NUCLEOTIDE SEQUENCE</scope>
    <source>
        <strain evidence="2">CON44</strain>
    </source>
</reference>
<sequence length="369" mass="38360">MLSKVFSGRWAVALATLVVAALVAGGVLYITRSGDDKRTLCAYLPDSAGLYAGNAVNIRGVKVGKVSGISAADGAVKVTMEISDRPVNPALSVLAVNNSVLADRRIELIGTEGGGAAARARSTSCVPRSRSFTPISVSTAFQSFTTMFDQLGGPGDDAEKPVSQLISAAQSQFAGTGEDINKSVNNLAGFMADPDEFLSQLRSVFDNLAVLTDVAGQNWDALRDISENSADLTHFMGALFKSFVYIFDGLGAAGPGLDDLLVKRVPVLLGYSGQASQVLDLAVARAPEIATIFDKLPGIATGLSTAMNRSSRSFRLSFRSPKVVARTPNSAVLCAALNRAKAGSCDPRSPDLAAVDLADVVTGAIQGGR</sequence>
<dbReference type="PANTHER" id="PTHR33371:SF4">
    <property type="entry name" value="INTERMEMBRANE PHOSPHOLIPID TRANSPORT SYSTEM BINDING PROTEIN MLAD"/>
    <property type="match status" value="1"/>
</dbReference>
<organism evidence="2">
    <name type="scientific">Gordonia amarae</name>
    <dbReference type="NCBI Taxonomy" id="36821"/>
    <lineage>
        <taxon>Bacteria</taxon>
        <taxon>Bacillati</taxon>
        <taxon>Actinomycetota</taxon>
        <taxon>Actinomycetes</taxon>
        <taxon>Mycobacteriales</taxon>
        <taxon>Gordoniaceae</taxon>
        <taxon>Gordonia</taxon>
    </lineage>
</organism>
<dbReference type="InterPro" id="IPR052336">
    <property type="entry name" value="MlaD_Phospholipid_Transporter"/>
</dbReference>
<protein>
    <submittedName>
        <fullName evidence="2">MCE family protein</fullName>
    </submittedName>
</protein>
<dbReference type="Pfam" id="PF02470">
    <property type="entry name" value="MlaD"/>
    <property type="match status" value="1"/>
</dbReference>
<gene>
    <name evidence="2" type="ORF">GII30_04630</name>
</gene>
<proteinExistence type="predicted"/>
<dbReference type="PANTHER" id="PTHR33371">
    <property type="entry name" value="INTERMEMBRANE PHOSPHOLIPID TRANSPORT SYSTEM BINDING PROTEIN MLAD-RELATED"/>
    <property type="match status" value="1"/>
</dbReference>
<dbReference type="InterPro" id="IPR003399">
    <property type="entry name" value="Mce/MlaD"/>
</dbReference>
<accession>A0A857MGD7</accession>